<keyword evidence="3" id="KW-1003">Cell membrane</keyword>
<dbReference type="InterPro" id="IPR000515">
    <property type="entry name" value="MetI-like"/>
</dbReference>
<dbReference type="PROSITE" id="PS50928">
    <property type="entry name" value="ABC_TM1"/>
    <property type="match status" value="1"/>
</dbReference>
<keyword evidence="8 9" id="KW-0472">Membrane</keyword>
<keyword evidence="2 9" id="KW-0813">Transport</keyword>
<dbReference type="NCBIfam" id="TIGR01183">
    <property type="entry name" value="ntrB"/>
    <property type="match status" value="1"/>
</dbReference>
<feature type="transmembrane region" description="Helical" evidence="9">
    <location>
        <begin position="181"/>
        <end position="202"/>
    </location>
</feature>
<dbReference type="EMBL" id="JAAVJL010000004">
    <property type="protein sequence ID" value="NMF60828.1"/>
    <property type="molecule type" value="Genomic_DNA"/>
</dbReference>
<evidence type="ECO:0000256" key="7">
    <source>
        <dbReference type="ARBA" id="ARBA00023065"/>
    </source>
</evidence>
<feature type="transmembrane region" description="Helical" evidence="9">
    <location>
        <begin position="223"/>
        <end position="242"/>
    </location>
</feature>
<evidence type="ECO:0000256" key="5">
    <source>
        <dbReference type="ARBA" id="ARBA00022692"/>
    </source>
</evidence>
<keyword evidence="5 9" id="KW-0812">Transmembrane</keyword>
<dbReference type="RefSeq" id="WP_169365765.1">
    <property type="nucleotide sequence ID" value="NZ_JAAVJL010000004.1"/>
</dbReference>
<dbReference type="CDD" id="cd06261">
    <property type="entry name" value="TM_PBP2"/>
    <property type="match status" value="1"/>
</dbReference>
<feature type="transmembrane region" description="Helical" evidence="9">
    <location>
        <begin position="280"/>
        <end position="300"/>
    </location>
</feature>
<name>A0ABX1LX99_9CYAN</name>
<keyword evidence="12" id="KW-1185">Reference proteome</keyword>
<evidence type="ECO:0000256" key="1">
    <source>
        <dbReference type="ARBA" id="ARBA00004429"/>
    </source>
</evidence>
<keyword evidence="6 9" id="KW-1133">Transmembrane helix</keyword>
<keyword evidence="7" id="KW-0406">Ion transport</keyword>
<sequence length="309" mass="34101">MAAGSLKARFSVNNIGEWFQKQARFVIPPIIALILILGTWQILCSGKTPPLPPPSKVWQETQEYIWNPFFDRNYFDVSASEKTDSPARQALKEKLTIEQGLGVKTMVSLRRVAIGYTASAIIGISFGIAIGTNVFLYRAFDPIFQVLRTIPPLAWLPIAMSAFQGVNESLKSVGLDVTEAAALFVIFVTSIWPILMNTAVGVQQVPQDYRNVSRVLRLSKFDYFITILMPSAAPYIFTGLRIAVGLSWLAIVAAEMLTGGVGIGFFIWDSYNSQKSSELILALVYIGLVGFLLDKVVYYVSKLVAQSDA</sequence>
<dbReference type="InterPro" id="IPR035906">
    <property type="entry name" value="MetI-like_sf"/>
</dbReference>
<evidence type="ECO:0000256" key="4">
    <source>
        <dbReference type="ARBA" id="ARBA00022519"/>
    </source>
</evidence>
<dbReference type="PANTHER" id="PTHR30151">
    <property type="entry name" value="ALKANE SULFONATE ABC TRANSPORTER-RELATED, MEMBRANE SUBUNIT"/>
    <property type="match status" value="1"/>
</dbReference>
<evidence type="ECO:0000313" key="12">
    <source>
        <dbReference type="Proteomes" id="UP000738376"/>
    </source>
</evidence>
<dbReference type="PANTHER" id="PTHR30151:SF7">
    <property type="entry name" value="NITRATE IMPORT PERMEASE PROTEIN NRTB"/>
    <property type="match status" value="1"/>
</dbReference>
<evidence type="ECO:0000313" key="11">
    <source>
        <dbReference type="EMBL" id="NMF60828.1"/>
    </source>
</evidence>
<dbReference type="InterPro" id="IPR005889">
    <property type="entry name" value="NtrB"/>
</dbReference>
<accession>A0ABX1LX99</accession>
<feature type="domain" description="ABC transmembrane type-1" evidence="10">
    <location>
        <begin position="105"/>
        <end position="301"/>
    </location>
</feature>
<comment type="subcellular location">
    <subcellularLocation>
        <location evidence="1">Cell inner membrane</location>
        <topology evidence="1">Multi-pass membrane protein</topology>
    </subcellularLocation>
    <subcellularLocation>
        <location evidence="9">Cell membrane</location>
        <topology evidence="9">Multi-pass membrane protein</topology>
    </subcellularLocation>
</comment>
<comment type="similarity">
    <text evidence="9">Belongs to the binding-protein-dependent transport system permease family.</text>
</comment>
<evidence type="ECO:0000256" key="9">
    <source>
        <dbReference type="RuleBase" id="RU363032"/>
    </source>
</evidence>
<evidence type="ECO:0000256" key="8">
    <source>
        <dbReference type="ARBA" id="ARBA00023136"/>
    </source>
</evidence>
<organism evidence="11 12">
    <name type="scientific">Pseudanabaena yagii GIHE-NHR1</name>
    <dbReference type="NCBI Taxonomy" id="2722753"/>
    <lineage>
        <taxon>Bacteria</taxon>
        <taxon>Bacillati</taxon>
        <taxon>Cyanobacteriota</taxon>
        <taxon>Cyanophyceae</taxon>
        <taxon>Pseudanabaenales</taxon>
        <taxon>Pseudanabaenaceae</taxon>
        <taxon>Pseudanabaena</taxon>
        <taxon>Pseudanabaena yagii</taxon>
    </lineage>
</organism>
<comment type="caution">
    <text evidence="11">The sequence shown here is derived from an EMBL/GenBank/DDBJ whole genome shotgun (WGS) entry which is preliminary data.</text>
</comment>
<keyword evidence="4" id="KW-0997">Cell inner membrane</keyword>
<dbReference type="Proteomes" id="UP000738376">
    <property type="component" value="Unassembled WGS sequence"/>
</dbReference>
<feature type="transmembrane region" description="Helical" evidence="9">
    <location>
        <begin position="149"/>
        <end position="166"/>
    </location>
</feature>
<reference evidence="11 12" key="1">
    <citation type="submission" date="2020-03" db="EMBL/GenBank/DDBJ databases">
        <title>Draft Genome Sequence of 2-Methylisoborneol Producing Pseudanabaena yagii Strain GIHE-NHR1 Isolated from North Han River in South Korea.</title>
        <authorList>
            <person name="Jeong J."/>
        </authorList>
    </citation>
    <scope>NUCLEOTIDE SEQUENCE [LARGE SCALE GENOMIC DNA]</scope>
    <source>
        <strain evidence="11 12">GIHE-NHR1</strain>
    </source>
</reference>
<dbReference type="Gene3D" id="1.10.3720.10">
    <property type="entry name" value="MetI-like"/>
    <property type="match status" value="1"/>
</dbReference>
<proteinExistence type="inferred from homology"/>
<evidence type="ECO:0000256" key="2">
    <source>
        <dbReference type="ARBA" id="ARBA00022448"/>
    </source>
</evidence>
<evidence type="ECO:0000256" key="6">
    <source>
        <dbReference type="ARBA" id="ARBA00022989"/>
    </source>
</evidence>
<protein>
    <submittedName>
        <fullName evidence="11">Nitrate ABC transporter permease</fullName>
    </submittedName>
</protein>
<dbReference type="SUPFAM" id="SSF161098">
    <property type="entry name" value="MetI-like"/>
    <property type="match status" value="1"/>
</dbReference>
<evidence type="ECO:0000256" key="3">
    <source>
        <dbReference type="ARBA" id="ARBA00022475"/>
    </source>
</evidence>
<evidence type="ECO:0000259" key="10">
    <source>
        <dbReference type="PROSITE" id="PS50928"/>
    </source>
</evidence>
<gene>
    <name evidence="11" type="primary">ntrB</name>
    <name evidence="11" type="ORF">HC246_23095</name>
</gene>
<feature type="transmembrane region" description="Helical" evidence="9">
    <location>
        <begin position="25"/>
        <end position="43"/>
    </location>
</feature>
<dbReference type="Pfam" id="PF00528">
    <property type="entry name" value="BPD_transp_1"/>
    <property type="match status" value="1"/>
</dbReference>
<feature type="transmembrane region" description="Helical" evidence="9">
    <location>
        <begin position="248"/>
        <end position="268"/>
    </location>
</feature>
<feature type="transmembrane region" description="Helical" evidence="9">
    <location>
        <begin position="113"/>
        <end position="137"/>
    </location>
</feature>